<comment type="catalytic activity">
    <reaction evidence="4">
        <text>L-aspartate + L-glutamine + ATP + H2O = L-asparagine + L-glutamate + AMP + diphosphate + H(+)</text>
        <dbReference type="Rhea" id="RHEA:12228"/>
        <dbReference type="ChEBI" id="CHEBI:15377"/>
        <dbReference type="ChEBI" id="CHEBI:15378"/>
        <dbReference type="ChEBI" id="CHEBI:29985"/>
        <dbReference type="ChEBI" id="CHEBI:29991"/>
        <dbReference type="ChEBI" id="CHEBI:30616"/>
        <dbReference type="ChEBI" id="CHEBI:33019"/>
        <dbReference type="ChEBI" id="CHEBI:58048"/>
        <dbReference type="ChEBI" id="CHEBI:58359"/>
        <dbReference type="ChEBI" id="CHEBI:456215"/>
        <dbReference type="EC" id="6.3.5.4"/>
    </reaction>
</comment>
<dbReference type="InterPro" id="IPR014729">
    <property type="entry name" value="Rossmann-like_a/b/a_fold"/>
</dbReference>
<organism evidence="6 7">
    <name type="scientific">Kitasatospora acidiphila</name>
    <dbReference type="NCBI Taxonomy" id="2567942"/>
    <lineage>
        <taxon>Bacteria</taxon>
        <taxon>Bacillati</taxon>
        <taxon>Actinomycetota</taxon>
        <taxon>Actinomycetes</taxon>
        <taxon>Kitasatosporales</taxon>
        <taxon>Streptomycetaceae</taxon>
        <taxon>Kitasatospora</taxon>
    </lineage>
</organism>
<dbReference type="InterPro" id="IPR051786">
    <property type="entry name" value="ASN_synthetase/amidase"/>
</dbReference>
<dbReference type="SUPFAM" id="SSF52402">
    <property type="entry name" value="Adenine nucleotide alpha hydrolases-like"/>
    <property type="match status" value="1"/>
</dbReference>
<proteinExistence type="predicted"/>
<dbReference type="GO" id="GO:0005829">
    <property type="term" value="C:cytosol"/>
    <property type="evidence" value="ECO:0007669"/>
    <property type="project" value="TreeGrafter"/>
</dbReference>
<protein>
    <recommendedName>
        <fullName evidence="2">asparagine synthase (glutamine-hydrolyzing)</fullName>
        <ecNumber evidence="2">6.3.5.4</ecNumber>
    </recommendedName>
</protein>
<dbReference type="EC" id="6.3.5.4" evidence="2"/>
<dbReference type="Pfam" id="PF00733">
    <property type="entry name" value="Asn_synthase"/>
    <property type="match status" value="1"/>
</dbReference>
<dbReference type="GO" id="GO:0006529">
    <property type="term" value="P:asparagine biosynthetic process"/>
    <property type="evidence" value="ECO:0007669"/>
    <property type="project" value="UniProtKB-KW"/>
</dbReference>
<dbReference type="PANTHER" id="PTHR43284">
    <property type="entry name" value="ASPARAGINE SYNTHETASE (GLUTAMINE-HYDROLYZING)"/>
    <property type="match status" value="1"/>
</dbReference>
<evidence type="ECO:0000256" key="1">
    <source>
        <dbReference type="ARBA" id="ARBA00005187"/>
    </source>
</evidence>
<evidence type="ECO:0000256" key="2">
    <source>
        <dbReference type="ARBA" id="ARBA00012737"/>
    </source>
</evidence>
<keyword evidence="3" id="KW-0028">Amino-acid biosynthesis</keyword>
<name>A0A540W7B8_9ACTN</name>
<dbReference type="PANTHER" id="PTHR43284:SF1">
    <property type="entry name" value="ASPARAGINE SYNTHETASE"/>
    <property type="match status" value="1"/>
</dbReference>
<dbReference type="RefSeq" id="WP_141635471.1">
    <property type="nucleotide sequence ID" value="NZ_VIGB01000003.1"/>
</dbReference>
<keyword evidence="3" id="KW-0061">Asparagine biosynthesis</keyword>
<dbReference type="GO" id="GO:0004066">
    <property type="term" value="F:asparagine synthase (glutamine-hydrolyzing) activity"/>
    <property type="evidence" value="ECO:0007669"/>
    <property type="project" value="UniProtKB-EC"/>
</dbReference>
<sequence>MEFTVLPDSPAGAALARELWAPQRIDHGSGRPWILGDWPAAEATVVEAGDRRLAVLGRTRLDPAAARAALGRMNSLHDADTLAARLPGVCHLAVSMDGRTRIQGSVFGARQVFSAVVDGVTVAAGSVAPLLALTDAGIDETLLAAALLAPGGAPWPIAQRPVRRGIDPLRTGHWLRLDPDGRSRQVRWWRLPPASLSLAEGARALRAALTEAIEVRVAAADRVSADLSGGLDSTSLCFLADAAGADLITYHITPSDTVNADTGWAQRAAALLPGGRHHTFAADRAENLFDVGYSAEHPNSTPEGPANWANGLPHIRDLAQRAVLEGATLHLTGFGGDELFGRLPVNAWSLVRARPLYGLVVANRYRLASRWPLGATVRGLANRSGFAEHLRAAAALIDTPPRLPEWPELGWVPAPRMPRWATPEAVAAVRRLLVSTAAQAPEPLDADRSRHQALVSLVWEGATIRQVNTLLEGTGITWDAPYLDDRVVAAALATRIDGRLATGRFKPLLTEALRDVVPAELLARTDKGEYSAESYRGLARNRARLLELCEDSRLARLGLIDPAALRAELLDPRARSQYLAPIEATVAGEGWLRSHDGTVRAASRRTVGDPR</sequence>
<evidence type="ECO:0000313" key="6">
    <source>
        <dbReference type="EMBL" id="TQF04921.1"/>
    </source>
</evidence>
<dbReference type="Gene3D" id="3.40.50.620">
    <property type="entry name" value="HUPs"/>
    <property type="match status" value="1"/>
</dbReference>
<dbReference type="AlphaFoldDB" id="A0A540W7B8"/>
<dbReference type="InterPro" id="IPR001962">
    <property type="entry name" value="Asn_synthase"/>
</dbReference>
<comment type="pathway">
    <text evidence="1">Amino-acid biosynthesis; L-asparagine biosynthesis; L-asparagine from L-aspartate (L-Gln route): step 1/1.</text>
</comment>
<evidence type="ECO:0000256" key="3">
    <source>
        <dbReference type="ARBA" id="ARBA00022888"/>
    </source>
</evidence>
<accession>A0A540W7B8</accession>
<dbReference type="OrthoDB" id="7053173at2"/>
<evidence type="ECO:0000256" key="4">
    <source>
        <dbReference type="ARBA" id="ARBA00048741"/>
    </source>
</evidence>
<evidence type="ECO:0000313" key="7">
    <source>
        <dbReference type="Proteomes" id="UP000319103"/>
    </source>
</evidence>
<gene>
    <name evidence="6" type="ORF">E6W39_25165</name>
</gene>
<keyword evidence="7" id="KW-1185">Reference proteome</keyword>
<reference evidence="6 7" key="1">
    <citation type="submission" date="2019-06" db="EMBL/GenBank/DDBJ databases">
        <title>Description of Kitasatospora acidophila sp. nov. isolated from pine grove soil, and reclassification of Streptomyces novaecaesareae to Kitasatospora novaeceasareae comb. nov.</title>
        <authorList>
            <person name="Kim M.J."/>
        </authorList>
    </citation>
    <scope>NUCLEOTIDE SEQUENCE [LARGE SCALE GENOMIC DNA]</scope>
    <source>
        <strain evidence="6 7">MMS16-CNU292</strain>
    </source>
</reference>
<dbReference type="EMBL" id="VIGB01000003">
    <property type="protein sequence ID" value="TQF04921.1"/>
    <property type="molecule type" value="Genomic_DNA"/>
</dbReference>
<evidence type="ECO:0000259" key="5">
    <source>
        <dbReference type="Pfam" id="PF00733"/>
    </source>
</evidence>
<dbReference type="Proteomes" id="UP000319103">
    <property type="component" value="Unassembled WGS sequence"/>
</dbReference>
<comment type="caution">
    <text evidence="6">The sequence shown here is derived from an EMBL/GenBank/DDBJ whole genome shotgun (WGS) entry which is preliminary data.</text>
</comment>
<feature type="domain" description="Asparagine synthetase" evidence="5">
    <location>
        <begin position="205"/>
        <end position="583"/>
    </location>
</feature>